<gene>
    <name evidence="2" type="ORF">GFB49_02940</name>
</gene>
<keyword evidence="3" id="KW-1185">Reference proteome</keyword>
<evidence type="ECO:0000313" key="2">
    <source>
        <dbReference type="EMBL" id="MQQ07401.1"/>
    </source>
</evidence>
<proteinExistence type="predicted"/>
<reference evidence="2 3" key="1">
    <citation type="submission" date="2019-10" db="EMBL/GenBank/DDBJ databases">
        <title>Epibacterium sp. nov., isolated from seawater.</title>
        <authorList>
            <person name="Zhang X."/>
            <person name="Li N."/>
        </authorList>
    </citation>
    <scope>NUCLEOTIDE SEQUENCE [LARGE SCALE GENOMIC DNA]</scope>
    <source>
        <strain evidence="2 3">SM1979</strain>
    </source>
</reference>
<evidence type="ECO:0000256" key="1">
    <source>
        <dbReference type="SAM" id="MobiDB-lite"/>
    </source>
</evidence>
<feature type="region of interest" description="Disordered" evidence="1">
    <location>
        <begin position="69"/>
        <end position="88"/>
    </location>
</feature>
<comment type="caution">
    <text evidence="2">The sequence shown here is derived from an EMBL/GenBank/DDBJ whole genome shotgun (WGS) entry which is preliminary data.</text>
</comment>
<protein>
    <submittedName>
        <fullName evidence="2">Uncharacterized protein</fullName>
    </submittedName>
</protein>
<accession>A0A843Y8Q9</accession>
<evidence type="ECO:0000313" key="3">
    <source>
        <dbReference type="Proteomes" id="UP000444174"/>
    </source>
</evidence>
<sequence length="88" mass="9964">MTKSELDPKGLFHESFNIDGINAEQCRSIFLDWALSLPEGVDSKEALGQLLQQFESDHPDHPMTQVMQAGLADMGRPKRRGGWRSRPR</sequence>
<name>A0A843Y8Q9_9RHOB</name>
<dbReference type="Proteomes" id="UP000444174">
    <property type="component" value="Unassembled WGS sequence"/>
</dbReference>
<dbReference type="RefSeq" id="WP_343032448.1">
    <property type="nucleotide sequence ID" value="NZ_WIBF01000001.1"/>
</dbReference>
<feature type="compositionally biased region" description="Basic residues" evidence="1">
    <location>
        <begin position="77"/>
        <end position="88"/>
    </location>
</feature>
<dbReference type="EMBL" id="WIBF01000001">
    <property type="protein sequence ID" value="MQQ07401.1"/>
    <property type="molecule type" value="Genomic_DNA"/>
</dbReference>
<organism evidence="2 3">
    <name type="scientific">Tritonibacter litoralis</name>
    <dbReference type="NCBI Taxonomy" id="2662264"/>
    <lineage>
        <taxon>Bacteria</taxon>
        <taxon>Pseudomonadati</taxon>
        <taxon>Pseudomonadota</taxon>
        <taxon>Alphaproteobacteria</taxon>
        <taxon>Rhodobacterales</taxon>
        <taxon>Paracoccaceae</taxon>
        <taxon>Tritonibacter</taxon>
    </lineage>
</organism>
<dbReference type="AlphaFoldDB" id="A0A843Y8Q9"/>